<dbReference type="EMBL" id="CADEPM010000002">
    <property type="protein sequence ID" value="CAB3400938.1"/>
    <property type="molecule type" value="Genomic_DNA"/>
</dbReference>
<dbReference type="PANTHER" id="PTHR10241:SF29">
    <property type="entry name" value="LETHAL(2) GIANT LARVAE PROTEIN"/>
    <property type="match status" value="1"/>
</dbReference>
<gene>
    <name evidence="5" type="ORF">CBOVIS_LOCUS3761</name>
</gene>
<dbReference type="GO" id="GO:0051294">
    <property type="term" value="P:establishment of spindle orientation"/>
    <property type="evidence" value="ECO:0007669"/>
    <property type="project" value="TreeGrafter"/>
</dbReference>
<dbReference type="Pfam" id="PF08366">
    <property type="entry name" value="LLGL"/>
    <property type="match status" value="1"/>
</dbReference>
<feature type="domain" description="Lethal giant larvae homologue 2" evidence="4">
    <location>
        <begin position="277"/>
        <end position="375"/>
    </location>
</feature>
<dbReference type="GO" id="GO:0005096">
    <property type="term" value="F:GTPase activator activity"/>
    <property type="evidence" value="ECO:0007669"/>
    <property type="project" value="TreeGrafter"/>
</dbReference>
<dbReference type="AlphaFoldDB" id="A0A8S1EB77"/>
<feature type="compositionally biased region" description="Polar residues" evidence="3">
    <location>
        <begin position="677"/>
        <end position="708"/>
    </location>
</feature>
<comment type="caution">
    <text evidence="5">The sequence shown here is derived from an EMBL/GenBank/DDBJ whole genome shotgun (WGS) entry which is preliminary data.</text>
</comment>
<evidence type="ECO:0000313" key="6">
    <source>
        <dbReference type="Proteomes" id="UP000494206"/>
    </source>
</evidence>
<accession>A0A8S1EB77</accession>
<evidence type="ECO:0000256" key="1">
    <source>
        <dbReference type="ARBA" id="ARBA00022574"/>
    </source>
</evidence>
<feature type="region of interest" description="Disordered" evidence="3">
    <location>
        <begin position="631"/>
        <end position="710"/>
    </location>
</feature>
<dbReference type="GO" id="GO:0045159">
    <property type="term" value="F:myosin II binding"/>
    <property type="evidence" value="ECO:0007669"/>
    <property type="project" value="TreeGrafter"/>
</dbReference>
<dbReference type="InterPro" id="IPR013577">
    <property type="entry name" value="LLGL2"/>
</dbReference>
<dbReference type="SUPFAM" id="SSF50978">
    <property type="entry name" value="WD40 repeat-like"/>
    <property type="match status" value="1"/>
</dbReference>
<dbReference type="GO" id="GO:0008593">
    <property type="term" value="P:regulation of Notch signaling pathway"/>
    <property type="evidence" value="ECO:0007669"/>
    <property type="project" value="TreeGrafter"/>
</dbReference>
<evidence type="ECO:0000256" key="3">
    <source>
        <dbReference type="SAM" id="MobiDB-lite"/>
    </source>
</evidence>
<dbReference type="GO" id="GO:0032878">
    <property type="term" value="P:regulation of establishment or maintenance of cell polarity"/>
    <property type="evidence" value="ECO:0007669"/>
    <property type="project" value="TreeGrafter"/>
</dbReference>
<keyword evidence="1" id="KW-0853">WD repeat</keyword>
<dbReference type="InterPro" id="IPR036322">
    <property type="entry name" value="WD40_repeat_dom_sf"/>
</dbReference>
<reference evidence="5 6" key="1">
    <citation type="submission" date="2020-04" db="EMBL/GenBank/DDBJ databases">
        <authorList>
            <person name="Laetsch R D."/>
            <person name="Stevens L."/>
            <person name="Kumar S."/>
            <person name="Blaxter L. M."/>
        </authorList>
    </citation>
    <scope>NUCLEOTIDE SEQUENCE [LARGE SCALE GENOMIC DNA]</scope>
</reference>
<organism evidence="5 6">
    <name type="scientific">Caenorhabditis bovis</name>
    <dbReference type="NCBI Taxonomy" id="2654633"/>
    <lineage>
        <taxon>Eukaryota</taxon>
        <taxon>Metazoa</taxon>
        <taxon>Ecdysozoa</taxon>
        <taxon>Nematoda</taxon>
        <taxon>Chromadorea</taxon>
        <taxon>Rhabditida</taxon>
        <taxon>Rhabditina</taxon>
        <taxon>Rhabditomorpha</taxon>
        <taxon>Rhabditoidea</taxon>
        <taxon>Rhabditidae</taxon>
        <taxon>Peloderinae</taxon>
        <taxon>Caenorhabditis</taxon>
    </lineage>
</organism>
<dbReference type="GO" id="GO:0005886">
    <property type="term" value="C:plasma membrane"/>
    <property type="evidence" value="ECO:0007669"/>
    <property type="project" value="TreeGrafter"/>
</dbReference>
<evidence type="ECO:0000313" key="5">
    <source>
        <dbReference type="EMBL" id="CAB3400938.1"/>
    </source>
</evidence>
<dbReference type="GO" id="GO:0030866">
    <property type="term" value="P:cortical actin cytoskeleton organization"/>
    <property type="evidence" value="ECO:0007669"/>
    <property type="project" value="TreeGrafter"/>
</dbReference>
<dbReference type="OrthoDB" id="19944at2759"/>
<sequence>MENIIRRIRNKLSPDEVINDIEDYVGFDEGNRTGYPSEVCAFDYNELSHALILGTLQGDIVLYGANGLTIEHSIYDKGMPDPTGPIKKIHFMAGDMILILCQGGGILEYKLKGTCLMRVNMFDVPFEYFMFKWPITHVFRTTTDSYTLFFAHAYDLYCIEQHRMMTEVFIGAKEFNKWTGQFCQIMDVSSRPTDTRDMFVVLELGKVVLVRNGSIRKVFTFEHSDMSLTRQLVWDPNGTHVYCITDSDRYLRWKFMIGANDEIFMREIEDLAIDQSGPYPCTPLSHFISFPSSKSEFKEHDIVMYKGGKGRANYDDRNVVTVRRANKAVAFEVTGEIIAVYGILADYVEEDIEGIAVIVTSSELIAIDLETSDWKTMRPMHFFSVNSSTMTCHIRVPDIDENIFKLILENGDRYWEEMHYSSRILPIFCGDSTNAGPNKERPAYRQIHLTGHSTGNIILWAAGGRHMFKSGQEAYEAELEPGVPVAVVGHFDPFEDDLHLAIAQLYLDEKKGTVMAVNRGGYVLVYDLYNTPITLDPTAPKKIKWTTNLSCDPCYIEPRNTPRSYNIGYQPTHENSGNTPLMKWFQQIPNVYTNAIDYNAKFKCLVIGTECGYAFLNVRLFQVVHLVDSPMPDNDVKKSRPNERKSRFRSFKKSLRRTFRRKKTSRNTTRSSLSTTAQSSPNRTVSEAGQSSSGHQPKAQTIRNSTRSALGKVRQGSELFGELSDDYNYVERQIEARRDLASTAILQNVTCIKTMRMPLTNKTVFDDLVAIGTNGGKIIFYRLTEANSFSQRNCTFEVTKVESIRLEGDQAVKNMELSCEDGFYNAATTRLVVFTEEQIRFYSFPGKVKAGSYKMTQLEGLRIKCGAVVKLQKVHEPSTSGMFALVIANNGEMRIHSLEDPTVFYSKPFIENTDLNALNTVVISKYGEITYLHRWCELKRFAVNSAYRGWYS</sequence>
<protein>
    <recommendedName>
        <fullName evidence="4">Lethal giant larvae homologue 2 domain-containing protein</fullName>
    </recommendedName>
</protein>
<evidence type="ECO:0000259" key="4">
    <source>
        <dbReference type="Pfam" id="PF08366"/>
    </source>
</evidence>
<dbReference type="GO" id="GO:0019905">
    <property type="term" value="F:syntaxin binding"/>
    <property type="evidence" value="ECO:0007669"/>
    <property type="project" value="TreeGrafter"/>
</dbReference>
<dbReference type="PANTHER" id="PTHR10241">
    <property type="entry name" value="LETHAL 2 GIANT LARVAE PROTEIN"/>
    <property type="match status" value="1"/>
</dbReference>
<evidence type="ECO:0000256" key="2">
    <source>
        <dbReference type="ARBA" id="ARBA00022737"/>
    </source>
</evidence>
<keyword evidence="6" id="KW-1185">Reference proteome</keyword>
<dbReference type="PRINTS" id="PR00962">
    <property type="entry name" value="LETHAL2GIANT"/>
</dbReference>
<feature type="compositionally biased region" description="Low complexity" evidence="3">
    <location>
        <begin position="666"/>
        <end position="676"/>
    </location>
</feature>
<dbReference type="GO" id="GO:0006893">
    <property type="term" value="P:Golgi to plasma membrane transport"/>
    <property type="evidence" value="ECO:0007669"/>
    <property type="project" value="TreeGrafter"/>
</dbReference>
<keyword evidence="2" id="KW-0677">Repeat</keyword>
<feature type="compositionally biased region" description="Basic residues" evidence="3">
    <location>
        <begin position="646"/>
        <end position="665"/>
    </location>
</feature>
<feature type="compositionally biased region" description="Basic and acidic residues" evidence="3">
    <location>
        <begin position="634"/>
        <end position="645"/>
    </location>
</feature>
<name>A0A8S1EB77_9PELO</name>
<dbReference type="GO" id="GO:0030864">
    <property type="term" value="C:cortical actin cytoskeleton"/>
    <property type="evidence" value="ECO:0007669"/>
    <property type="project" value="TreeGrafter"/>
</dbReference>
<dbReference type="Proteomes" id="UP000494206">
    <property type="component" value="Unassembled WGS sequence"/>
</dbReference>
<proteinExistence type="predicted"/>
<dbReference type="InterPro" id="IPR000664">
    <property type="entry name" value="Lethal2_giant"/>
</dbReference>